<evidence type="ECO:0000313" key="7">
    <source>
        <dbReference type="EMBL" id="QDX26761.1"/>
    </source>
</evidence>
<dbReference type="KEGG" id="ssua:FPZ54_12570"/>
<keyword evidence="3 6" id="KW-0812">Transmembrane</keyword>
<feature type="transmembrane region" description="Helical" evidence="6">
    <location>
        <begin position="264"/>
        <end position="285"/>
    </location>
</feature>
<feature type="transmembrane region" description="Helical" evidence="6">
    <location>
        <begin position="324"/>
        <end position="341"/>
    </location>
</feature>
<protein>
    <submittedName>
        <fullName evidence="7">LptF/LptG family permease</fullName>
    </submittedName>
</protein>
<dbReference type="PANTHER" id="PTHR33529:SF7">
    <property type="entry name" value="LIPOPOLYSACCHARIDE EXPORT SYSTEM PERMEASE PROTEIN LPTF"/>
    <property type="match status" value="1"/>
</dbReference>
<dbReference type="EMBL" id="CP042239">
    <property type="protein sequence ID" value="QDX26761.1"/>
    <property type="molecule type" value="Genomic_DNA"/>
</dbReference>
<dbReference type="Pfam" id="PF03739">
    <property type="entry name" value="LptF_LptG"/>
    <property type="match status" value="1"/>
</dbReference>
<dbReference type="AlphaFoldDB" id="A0A518RH49"/>
<evidence type="ECO:0000256" key="2">
    <source>
        <dbReference type="ARBA" id="ARBA00022475"/>
    </source>
</evidence>
<feature type="transmembrane region" description="Helical" evidence="6">
    <location>
        <begin position="12"/>
        <end position="33"/>
    </location>
</feature>
<keyword evidence="5 6" id="KW-0472">Membrane</keyword>
<evidence type="ECO:0000256" key="3">
    <source>
        <dbReference type="ARBA" id="ARBA00022692"/>
    </source>
</evidence>
<dbReference type="GO" id="GO:0043190">
    <property type="term" value="C:ATP-binding cassette (ABC) transporter complex"/>
    <property type="evidence" value="ECO:0007669"/>
    <property type="project" value="TreeGrafter"/>
</dbReference>
<keyword evidence="4 6" id="KW-1133">Transmembrane helix</keyword>
<dbReference type="InterPro" id="IPR005495">
    <property type="entry name" value="LptG/LptF_permease"/>
</dbReference>
<name>A0A518RH49_9SPHN</name>
<sequence length="368" mass="40274">MSFRVAILDRYILGQILGTMGSVLAIVMSLMMLENLPRLLEMTGHSGRRGYIVAHIVASLLPEYGGIGLPVGLFLGIALTIRKLALRGELDAIEACGISSVRWMRYPLALAVMVSVLTLLNQGWLVPAGETKIAEIARRMENGEFGYRLQAGQFIDLGSDSMLLFEKIDPNNGQLVGLFLRAEDNVFTARQGHFWQLPSGAMAIELRDGQVVQEHGARVVDFARFAYRISEREDARRGTSAQPLKRIEIGRLWEIGTASSRSAVYGRCLWAALILILPSLALVLGRPPRRQSGAVGILAGVVSLVAGLKMLAPLMDGHSTQPELLAAGILMIWGLFVSGLTRAETVFGRGFVDLWASRVVQNVRRSRN</sequence>
<evidence type="ECO:0000313" key="8">
    <source>
        <dbReference type="Proteomes" id="UP000318055"/>
    </source>
</evidence>
<evidence type="ECO:0000256" key="6">
    <source>
        <dbReference type="SAM" id="Phobius"/>
    </source>
</evidence>
<gene>
    <name evidence="7" type="ORF">FPZ54_12570</name>
</gene>
<proteinExistence type="predicted"/>
<dbReference type="OrthoDB" id="7431855at2"/>
<feature type="transmembrane region" description="Helical" evidence="6">
    <location>
        <begin position="106"/>
        <end position="125"/>
    </location>
</feature>
<evidence type="ECO:0000256" key="5">
    <source>
        <dbReference type="ARBA" id="ARBA00023136"/>
    </source>
</evidence>
<dbReference type="Proteomes" id="UP000318055">
    <property type="component" value="Chromosome"/>
</dbReference>
<evidence type="ECO:0000256" key="4">
    <source>
        <dbReference type="ARBA" id="ARBA00022989"/>
    </source>
</evidence>
<feature type="transmembrane region" description="Helical" evidence="6">
    <location>
        <begin position="67"/>
        <end position="85"/>
    </location>
</feature>
<dbReference type="PANTHER" id="PTHR33529">
    <property type="entry name" value="SLR0882 PROTEIN-RELATED"/>
    <property type="match status" value="1"/>
</dbReference>
<organism evidence="7 8">
    <name type="scientific">Sphingomonas suaedae</name>
    <dbReference type="NCBI Taxonomy" id="2599297"/>
    <lineage>
        <taxon>Bacteria</taxon>
        <taxon>Pseudomonadati</taxon>
        <taxon>Pseudomonadota</taxon>
        <taxon>Alphaproteobacteria</taxon>
        <taxon>Sphingomonadales</taxon>
        <taxon>Sphingomonadaceae</taxon>
        <taxon>Sphingomonas</taxon>
    </lineage>
</organism>
<keyword evidence="2" id="KW-1003">Cell membrane</keyword>
<accession>A0A518RH49</accession>
<dbReference type="GO" id="GO:0015920">
    <property type="term" value="P:lipopolysaccharide transport"/>
    <property type="evidence" value="ECO:0007669"/>
    <property type="project" value="TreeGrafter"/>
</dbReference>
<reference evidence="7 8" key="1">
    <citation type="submission" date="2019-07" db="EMBL/GenBank/DDBJ databases">
        <title>Sphingomonas alkalisoli sp. nov., isolated from rhizosphere soil of Suaedae salsa.</title>
        <authorList>
            <person name="Zhang H."/>
            <person name="Xu L."/>
            <person name="Zhang J.-X."/>
            <person name="Sun J.-Q."/>
        </authorList>
    </citation>
    <scope>NUCLEOTIDE SEQUENCE [LARGE SCALE GENOMIC DNA]</scope>
    <source>
        <strain evidence="7 8">XS-10</strain>
    </source>
</reference>
<comment type="subcellular location">
    <subcellularLocation>
        <location evidence="1">Cell membrane</location>
        <topology evidence="1">Multi-pass membrane protein</topology>
    </subcellularLocation>
</comment>
<keyword evidence="8" id="KW-1185">Reference proteome</keyword>
<feature type="transmembrane region" description="Helical" evidence="6">
    <location>
        <begin position="292"/>
        <end position="312"/>
    </location>
</feature>
<dbReference type="RefSeq" id="WP_145847680.1">
    <property type="nucleotide sequence ID" value="NZ_CP042239.1"/>
</dbReference>
<evidence type="ECO:0000256" key="1">
    <source>
        <dbReference type="ARBA" id="ARBA00004651"/>
    </source>
</evidence>